<evidence type="ECO:0000313" key="1">
    <source>
        <dbReference type="EMBL" id="SMP36679.1"/>
    </source>
</evidence>
<protein>
    <submittedName>
        <fullName evidence="1">Uncharacterized protein</fullName>
    </submittedName>
</protein>
<evidence type="ECO:0000313" key="2">
    <source>
        <dbReference type="Proteomes" id="UP001157914"/>
    </source>
</evidence>
<accession>A0ABY1PLA3</accession>
<comment type="caution">
    <text evidence="1">The sequence shown here is derived from an EMBL/GenBank/DDBJ whole genome shotgun (WGS) entry which is preliminary data.</text>
</comment>
<organism evidence="1 2">
    <name type="scientific">Roseibium denhamense</name>
    <dbReference type="NCBI Taxonomy" id="76305"/>
    <lineage>
        <taxon>Bacteria</taxon>
        <taxon>Pseudomonadati</taxon>
        <taxon>Pseudomonadota</taxon>
        <taxon>Alphaproteobacteria</taxon>
        <taxon>Hyphomicrobiales</taxon>
        <taxon>Stappiaceae</taxon>
        <taxon>Roseibium</taxon>
    </lineage>
</organism>
<keyword evidence="2" id="KW-1185">Reference proteome</keyword>
<proteinExistence type="predicted"/>
<dbReference type="Proteomes" id="UP001157914">
    <property type="component" value="Unassembled WGS sequence"/>
</dbReference>
<reference evidence="1 2" key="1">
    <citation type="submission" date="2017-05" db="EMBL/GenBank/DDBJ databases">
        <authorList>
            <person name="Varghese N."/>
            <person name="Submissions S."/>
        </authorList>
    </citation>
    <scope>NUCLEOTIDE SEQUENCE [LARGE SCALE GENOMIC DNA]</scope>
    <source>
        <strain evidence="1 2">DSM 15949</strain>
    </source>
</reference>
<dbReference type="EMBL" id="FXTT01000007">
    <property type="protein sequence ID" value="SMP36679.1"/>
    <property type="molecule type" value="Genomic_DNA"/>
</dbReference>
<sequence>MMMALTDQRTGKNDGAMFEKAKILIPAPMDKIVADIGLSSPTNLINEYVDISVTANLRRNSVRIPLNEGGYIE</sequence>
<gene>
    <name evidence="1" type="ORF">SAMN06265374_4248</name>
</gene>
<name>A0ABY1PLA3_9HYPH</name>